<dbReference type="InterPro" id="IPR050378">
    <property type="entry name" value="Metallo-dep_Hydrolases_sf"/>
</dbReference>
<evidence type="ECO:0000256" key="1">
    <source>
        <dbReference type="SAM" id="MobiDB-lite"/>
    </source>
</evidence>
<gene>
    <name evidence="3" type="ORF">C1I92_09500</name>
</gene>
<dbReference type="Pfam" id="PF07969">
    <property type="entry name" value="Amidohydro_3"/>
    <property type="match status" value="2"/>
</dbReference>
<dbReference type="InterPro" id="IPR023100">
    <property type="entry name" value="D-aminoacylase_insert_dom_sf"/>
</dbReference>
<dbReference type="PANTHER" id="PTHR11647">
    <property type="entry name" value="HYDRANTOINASE/DIHYDROPYRIMIDINASE FAMILY MEMBER"/>
    <property type="match status" value="1"/>
</dbReference>
<dbReference type="SUPFAM" id="SSF51338">
    <property type="entry name" value="Composite domain of metallo-dependent hydrolases"/>
    <property type="match status" value="1"/>
</dbReference>
<organism evidence="3 4">
    <name type="scientific">Jiangella anatolica</name>
    <dbReference type="NCBI Taxonomy" id="2670374"/>
    <lineage>
        <taxon>Bacteria</taxon>
        <taxon>Bacillati</taxon>
        <taxon>Actinomycetota</taxon>
        <taxon>Actinomycetes</taxon>
        <taxon>Jiangellales</taxon>
        <taxon>Jiangellaceae</taxon>
        <taxon>Jiangella</taxon>
    </lineage>
</organism>
<dbReference type="Gene3D" id="3.20.20.140">
    <property type="entry name" value="Metal-dependent hydrolases"/>
    <property type="match status" value="1"/>
</dbReference>
<feature type="domain" description="Amidohydrolase 3" evidence="2">
    <location>
        <begin position="416"/>
        <end position="515"/>
    </location>
</feature>
<keyword evidence="4" id="KW-1185">Reference proteome</keyword>
<evidence type="ECO:0000313" key="3">
    <source>
        <dbReference type="EMBL" id="PZF84271.1"/>
    </source>
</evidence>
<dbReference type="InterPro" id="IPR032466">
    <property type="entry name" value="Metal_Hydrolase"/>
</dbReference>
<dbReference type="Proteomes" id="UP000248764">
    <property type="component" value="Unassembled WGS sequence"/>
</dbReference>
<evidence type="ECO:0000313" key="4">
    <source>
        <dbReference type="Proteomes" id="UP000248764"/>
    </source>
</evidence>
<comment type="caution">
    <text evidence="3">The sequence shown here is derived from an EMBL/GenBank/DDBJ whole genome shotgun (WGS) entry which is preliminary data.</text>
</comment>
<sequence length="559" mass="59549">MTGPFDVLIEGGAVVDGTGNPAFTAAVGIRDGRVTLLRGSTADVPARERVDATGHIVAPGFIDLHSHSDLVLLGDPDLEMKVRQGVTTEVIGVDGLSYAPFERPEDLAMFADQNAGIAGLPAQPLGWRSIGDQLDAYDRRLAVNVATMVGNTALRVNALGWEPGVADGVALDRMRAQVREAMYDGAFGLSTGLDYPPGAHATTDELVALAAEAAELGGIYHTHVRYGLGDTYLDPFREAAEISRRSGAPLQVTHFSRSARATYTGGAQRMLDLLQAERDGGLDVTFDTYTYEWGGTRLSRLLPLWAQEGGPDRLRARLADAATRDRIAAEVESSGAARQYVASAPFSDLRLGYLTSAEHDRFEGWYLSEVVSTLGVPLGRVICELVAANPGATFTRPSPHAMTLWKFVCHPLGMIASDAVFIGLAPSPRAYGCFTRVLADFVREERLLSLPEAVRKMSSFPAQRLGLPDRGVLRDGAVADVIVFSLEHSMAPANFERPRQLAEGVSDVFVSGVAVLRDGSMTGARPGRALRGPAYGRAPSAPLVPTTAEPVAAETAAEG</sequence>
<protein>
    <submittedName>
        <fullName evidence="3">N-acyl-D-amino-acid deacylase</fullName>
    </submittedName>
</protein>
<dbReference type="GO" id="GO:0016811">
    <property type="term" value="F:hydrolase activity, acting on carbon-nitrogen (but not peptide) bonds, in linear amides"/>
    <property type="evidence" value="ECO:0007669"/>
    <property type="project" value="InterPro"/>
</dbReference>
<feature type="domain" description="Amidohydrolase 3" evidence="2">
    <location>
        <begin position="50"/>
        <end position="263"/>
    </location>
</feature>
<dbReference type="PANTHER" id="PTHR11647:SF1">
    <property type="entry name" value="COLLAPSIN RESPONSE MEDIATOR PROTEIN"/>
    <property type="match status" value="1"/>
</dbReference>
<evidence type="ECO:0000259" key="2">
    <source>
        <dbReference type="Pfam" id="PF07969"/>
    </source>
</evidence>
<dbReference type="InterPro" id="IPR013108">
    <property type="entry name" value="Amidohydro_3"/>
</dbReference>
<feature type="region of interest" description="Disordered" evidence="1">
    <location>
        <begin position="525"/>
        <end position="559"/>
    </location>
</feature>
<accession>A0A2W2B9N1</accession>
<dbReference type="AlphaFoldDB" id="A0A2W2B9N1"/>
<dbReference type="RefSeq" id="WP_111254427.1">
    <property type="nucleotide sequence ID" value="NZ_POTW01000017.1"/>
</dbReference>
<proteinExistence type="predicted"/>
<dbReference type="Gene3D" id="3.30.1490.130">
    <property type="entry name" value="D-aminoacylase. Domain 3"/>
    <property type="match status" value="1"/>
</dbReference>
<dbReference type="Gene3D" id="2.30.40.10">
    <property type="entry name" value="Urease, subunit C, domain 1"/>
    <property type="match status" value="1"/>
</dbReference>
<dbReference type="InterPro" id="IPR011059">
    <property type="entry name" value="Metal-dep_hydrolase_composite"/>
</dbReference>
<reference evidence="3 4" key="1">
    <citation type="submission" date="2018-01" db="EMBL/GenBank/DDBJ databases">
        <title>Draft genome sequence of Jiangella sp. GTF31.</title>
        <authorList>
            <person name="Sahin N."/>
            <person name="Ay H."/>
            <person name="Saygin H."/>
        </authorList>
    </citation>
    <scope>NUCLEOTIDE SEQUENCE [LARGE SCALE GENOMIC DNA]</scope>
    <source>
        <strain evidence="3 4">GTF31</strain>
    </source>
</reference>
<dbReference type="EMBL" id="POTW01000017">
    <property type="protein sequence ID" value="PZF84271.1"/>
    <property type="molecule type" value="Genomic_DNA"/>
</dbReference>
<feature type="compositionally biased region" description="Low complexity" evidence="1">
    <location>
        <begin position="544"/>
        <end position="559"/>
    </location>
</feature>
<dbReference type="SUPFAM" id="SSF51556">
    <property type="entry name" value="Metallo-dependent hydrolases"/>
    <property type="match status" value="1"/>
</dbReference>
<name>A0A2W2B9N1_9ACTN</name>